<organism evidence="1 2">
    <name type="scientific">Brucella thiophenivorans</name>
    <dbReference type="NCBI Taxonomy" id="571255"/>
    <lineage>
        <taxon>Bacteria</taxon>
        <taxon>Pseudomonadati</taxon>
        <taxon>Pseudomonadota</taxon>
        <taxon>Alphaproteobacteria</taxon>
        <taxon>Hyphomicrobiales</taxon>
        <taxon>Brucellaceae</taxon>
        <taxon>Brucella/Ochrobactrum group</taxon>
        <taxon>Brucella</taxon>
    </lineage>
</organism>
<proteinExistence type="predicted"/>
<dbReference type="Proteomes" id="UP000215590">
    <property type="component" value="Unassembled WGS sequence"/>
</dbReference>
<dbReference type="RefSeq" id="WP_094507434.1">
    <property type="nucleotide sequence ID" value="NZ_JBHEEK010000015.1"/>
</dbReference>
<dbReference type="OrthoDB" id="7064732at2"/>
<protein>
    <submittedName>
        <fullName evidence="1">Uncharacterized protein</fullName>
    </submittedName>
</protein>
<gene>
    <name evidence="1" type="ORF">CEV31_4281</name>
</gene>
<dbReference type="AlphaFoldDB" id="A0A256FTU5"/>
<name>A0A256FTU5_9HYPH</name>
<dbReference type="InterPro" id="IPR043733">
    <property type="entry name" value="DUF5677"/>
</dbReference>
<evidence type="ECO:0000313" key="2">
    <source>
        <dbReference type="Proteomes" id="UP000215590"/>
    </source>
</evidence>
<evidence type="ECO:0000313" key="1">
    <source>
        <dbReference type="EMBL" id="OYR18269.1"/>
    </source>
</evidence>
<sequence>MFGLLLDIYDASVRNLPHLKFNKDNEHNRTLVSLYATIIEMTNSAIILRKSGVFTGVDVILRTTLEAHVDLINLANDATYMNSMRAVYHKEWIRVTEEGLKGENQFLAFFKNNVDAEEQLAHHKSELAKCLATSKMLTNFEKFKMAGMEEIYRSIYNSLCNESHNNIRALNDRHFRQKAEGAEIVIFDQPTKIDLAATLDCFIATLLLSCEILHHYFKSDEKIQNEFKSFRAYKDEKGHEWTGDLGL</sequence>
<comment type="caution">
    <text evidence="1">The sequence shown here is derived from an EMBL/GenBank/DDBJ whole genome shotgun (WGS) entry which is preliminary data.</text>
</comment>
<accession>A0A256FTU5</accession>
<dbReference type="Pfam" id="PF18928">
    <property type="entry name" value="DUF5677"/>
    <property type="match status" value="1"/>
</dbReference>
<keyword evidence="2" id="KW-1185">Reference proteome</keyword>
<reference evidence="1 2" key="1">
    <citation type="submission" date="2017-07" db="EMBL/GenBank/DDBJ databases">
        <title>Phylogenetic study on the rhizospheric bacterium Ochrobactrum sp. A44.</title>
        <authorList>
            <person name="Krzyzanowska D.M."/>
            <person name="Ossowicki A."/>
            <person name="Rajewska M."/>
            <person name="Maciag T."/>
            <person name="Kaczynski Z."/>
            <person name="Czerwicka M."/>
            <person name="Jafra S."/>
        </authorList>
    </citation>
    <scope>NUCLEOTIDE SEQUENCE [LARGE SCALE GENOMIC DNA]</scope>
    <source>
        <strain evidence="1 2">DSM 7216</strain>
    </source>
</reference>
<dbReference type="EMBL" id="NNRJ01000027">
    <property type="protein sequence ID" value="OYR18269.1"/>
    <property type="molecule type" value="Genomic_DNA"/>
</dbReference>